<dbReference type="InterPro" id="IPR020449">
    <property type="entry name" value="Tscrpt_reg_AraC-type_HTH"/>
</dbReference>
<dbReference type="PRINTS" id="PR00032">
    <property type="entry name" value="HTHARAC"/>
</dbReference>
<reference evidence="5" key="1">
    <citation type="submission" date="2022-02" db="EMBL/GenBank/DDBJ databases">
        <title>Halalkalibacter sp. nov. isolated from Lonar Lake, India.</title>
        <authorList>
            <person name="Joshi A."/>
            <person name="Thite S."/>
            <person name="Lodha T."/>
        </authorList>
    </citation>
    <scope>NUCLEOTIDE SEQUENCE</scope>
    <source>
        <strain evidence="5">MEB205</strain>
    </source>
</reference>
<dbReference type="Gene3D" id="1.10.10.60">
    <property type="entry name" value="Homeodomain-like"/>
    <property type="match status" value="2"/>
</dbReference>
<dbReference type="InterPro" id="IPR009057">
    <property type="entry name" value="Homeodomain-like_sf"/>
</dbReference>
<dbReference type="EMBL" id="JAKRYL010000017">
    <property type="protein sequence ID" value="MCL7748573.1"/>
    <property type="molecule type" value="Genomic_DNA"/>
</dbReference>
<evidence type="ECO:0000313" key="6">
    <source>
        <dbReference type="Proteomes" id="UP001139150"/>
    </source>
</evidence>
<dbReference type="InterPro" id="IPR018060">
    <property type="entry name" value="HTH_AraC"/>
</dbReference>
<dbReference type="PROSITE" id="PS01124">
    <property type="entry name" value="HTH_ARAC_FAMILY_2"/>
    <property type="match status" value="1"/>
</dbReference>
<evidence type="ECO:0000256" key="1">
    <source>
        <dbReference type="ARBA" id="ARBA00023015"/>
    </source>
</evidence>
<comment type="caution">
    <text evidence="5">The sequence shown here is derived from an EMBL/GenBank/DDBJ whole genome shotgun (WGS) entry which is preliminary data.</text>
</comment>
<dbReference type="Pfam" id="PF12833">
    <property type="entry name" value="HTH_18"/>
    <property type="match status" value="1"/>
</dbReference>
<evidence type="ECO:0000259" key="4">
    <source>
        <dbReference type="PROSITE" id="PS01124"/>
    </source>
</evidence>
<dbReference type="SMART" id="SM00342">
    <property type="entry name" value="HTH_ARAC"/>
    <property type="match status" value="1"/>
</dbReference>
<keyword evidence="3" id="KW-0804">Transcription</keyword>
<dbReference type="AlphaFoldDB" id="A0A9X2CUM8"/>
<keyword evidence="6" id="KW-1185">Reference proteome</keyword>
<evidence type="ECO:0000256" key="3">
    <source>
        <dbReference type="ARBA" id="ARBA00023163"/>
    </source>
</evidence>
<dbReference type="GO" id="GO:0043565">
    <property type="term" value="F:sequence-specific DNA binding"/>
    <property type="evidence" value="ECO:0007669"/>
    <property type="project" value="InterPro"/>
</dbReference>
<organism evidence="5 6">
    <name type="scientific">Halalkalibacter alkaliphilus</name>
    <dbReference type="NCBI Taxonomy" id="2917993"/>
    <lineage>
        <taxon>Bacteria</taxon>
        <taxon>Bacillati</taxon>
        <taxon>Bacillota</taxon>
        <taxon>Bacilli</taxon>
        <taxon>Bacillales</taxon>
        <taxon>Bacillaceae</taxon>
        <taxon>Halalkalibacter</taxon>
    </lineage>
</organism>
<dbReference type="GO" id="GO:0003700">
    <property type="term" value="F:DNA-binding transcription factor activity"/>
    <property type="evidence" value="ECO:0007669"/>
    <property type="project" value="InterPro"/>
</dbReference>
<proteinExistence type="predicted"/>
<feature type="domain" description="HTH araC/xylS-type" evidence="4">
    <location>
        <begin position="305"/>
        <end position="403"/>
    </location>
</feature>
<dbReference type="RefSeq" id="WP_250097463.1">
    <property type="nucleotide sequence ID" value="NZ_JAKRYL010000017.1"/>
</dbReference>
<keyword evidence="1" id="KW-0805">Transcription regulation</keyword>
<accession>A0A9X2CUM8</accession>
<evidence type="ECO:0000313" key="5">
    <source>
        <dbReference type="EMBL" id="MCL7748573.1"/>
    </source>
</evidence>
<evidence type="ECO:0000256" key="2">
    <source>
        <dbReference type="ARBA" id="ARBA00023125"/>
    </source>
</evidence>
<dbReference type="SUPFAM" id="SSF46689">
    <property type="entry name" value="Homeodomain-like"/>
    <property type="match status" value="2"/>
</dbReference>
<keyword evidence="2" id="KW-0238">DNA-binding</keyword>
<protein>
    <submittedName>
        <fullName evidence="5">AraC family transcriptional regulator</fullName>
    </submittedName>
</protein>
<name>A0A9X2CUM8_9BACI</name>
<dbReference type="PANTHER" id="PTHR43280:SF28">
    <property type="entry name" value="HTH-TYPE TRANSCRIPTIONAL ACTIVATOR RHAS"/>
    <property type="match status" value="1"/>
</dbReference>
<dbReference type="PANTHER" id="PTHR43280">
    <property type="entry name" value="ARAC-FAMILY TRANSCRIPTIONAL REGULATOR"/>
    <property type="match status" value="1"/>
</dbReference>
<gene>
    <name evidence="5" type="ORF">MF646_15705</name>
</gene>
<dbReference type="Proteomes" id="UP001139150">
    <property type="component" value="Unassembled WGS sequence"/>
</dbReference>
<sequence length="404" mass="46789">MSIQSHSIATASMTIFHLTDINTLILNKNGSINLSYERNPIPDFLVDIHQKDLAILQLRTKQQVTQCGMYTNELGLSYLAYSFTIEQNTTMCLIIGPFLKQTPDINRLSTTYKLDQKKQMSLGEFFQALKLVSPSRVQSISNLIKLMGSIDQVPIQNLEVSQEHEEKSHLSKFVQKQDETNIELIELRYKLEKELMRAVEKGDSQKAKEFFLKTGNLFDFADRFPNQPVRAMKNILIVLNTTFRISAEKGKVHPFFLHHISEKFSIKIEQINSIDHLNKLIIQMCEEYCELVKQRSITKYTLLVQKAIHFLTIHYRQPFDLNEISQYCLVHPSHLSREFKKETGMTLTNFLNQVRIEEAKILLKQHRTSIDWIAGAVGYDDAGYFARMFKKTTGMPPTKYRDAN</sequence>